<evidence type="ECO:0000256" key="5">
    <source>
        <dbReference type="ARBA" id="ARBA00023002"/>
    </source>
</evidence>
<dbReference type="RefSeq" id="WP_062253235.1">
    <property type="nucleotide sequence ID" value="NZ_CP014229.1"/>
</dbReference>
<evidence type="ECO:0000259" key="7">
    <source>
        <dbReference type="SMART" id="SM00829"/>
    </source>
</evidence>
<reference evidence="9" key="1">
    <citation type="submission" date="2016-02" db="EMBL/GenBank/DDBJ databases">
        <authorList>
            <person name="Holder M.E."/>
            <person name="Ajami N.J."/>
            <person name="Petrosino J.F."/>
        </authorList>
    </citation>
    <scope>NUCLEOTIDE SEQUENCE [LARGE SCALE GENOMIC DNA]</scope>
    <source>
        <strain evidence="9">CCUG 45958</strain>
    </source>
</reference>
<name>A0A0X8JKX0_9BACT</name>
<dbReference type="Pfam" id="PF08240">
    <property type="entry name" value="ADH_N"/>
    <property type="match status" value="1"/>
</dbReference>
<dbReference type="SMART" id="SM00829">
    <property type="entry name" value="PKS_ER"/>
    <property type="match status" value="1"/>
</dbReference>
<dbReference type="GO" id="GO:0008270">
    <property type="term" value="F:zinc ion binding"/>
    <property type="evidence" value="ECO:0007669"/>
    <property type="project" value="InterPro"/>
</dbReference>
<dbReference type="InterPro" id="IPR013149">
    <property type="entry name" value="ADH-like_C"/>
</dbReference>
<dbReference type="Proteomes" id="UP000069241">
    <property type="component" value="Chromosome"/>
</dbReference>
<dbReference type="SUPFAM" id="SSF51735">
    <property type="entry name" value="NAD(P)-binding Rossmann-fold domains"/>
    <property type="match status" value="1"/>
</dbReference>
<dbReference type="GO" id="GO:0016616">
    <property type="term" value="F:oxidoreductase activity, acting on the CH-OH group of donors, NAD or NADP as acceptor"/>
    <property type="evidence" value="ECO:0007669"/>
    <property type="project" value="UniProtKB-ARBA"/>
</dbReference>
<dbReference type="PANTHER" id="PTHR42813:SF4">
    <property type="entry name" value="NADP-DEPENDENT ISOPROPANOL DEHYDROGENASE"/>
    <property type="match status" value="1"/>
</dbReference>
<sequence>MNGTMTALVWRDAGELRLEKRPLPHIQDPRDAIVRVTLSSICASDLHIRDGAVPRARPGVILGHEFVGEVVEIGPEVRKVRPGMRVAANVETFCGSCFFCRHDYVNNCEQGGWELGCRIDGCQTEYVRVPFADNGLNPIPADLTDEEVIFVGDVLSSGYFGAELAEIRPGDTVAVLGAGPVGLCAMACARLFGAGRIIAVDLLESRLCLARARGWADDAINAAGEDVEARVRELSAGKGADAVIEAAGGGDTFQTAWKIARPHACVAVVAMYAEAQSLPLHRMYGKNLIFKTGGVDAVHCDRLIRLIAEGRLDMRPLITHRLPLERILEGYDIFERKSGNCIKCVVTPATAEQVFNPPE</sequence>
<comment type="cofactor">
    <cofactor evidence="1 6">
        <name>Zn(2+)</name>
        <dbReference type="ChEBI" id="CHEBI:29105"/>
    </cofactor>
</comment>
<proteinExistence type="inferred from homology"/>
<comment type="similarity">
    <text evidence="2 6">Belongs to the zinc-containing alcohol dehydrogenase family.</text>
</comment>
<dbReference type="InterPro" id="IPR011032">
    <property type="entry name" value="GroES-like_sf"/>
</dbReference>
<evidence type="ECO:0000256" key="1">
    <source>
        <dbReference type="ARBA" id="ARBA00001947"/>
    </source>
</evidence>
<dbReference type="Gene3D" id="3.90.180.10">
    <property type="entry name" value="Medium-chain alcohol dehydrogenases, catalytic domain"/>
    <property type="match status" value="1"/>
</dbReference>
<evidence type="ECO:0000313" key="8">
    <source>
        <dbReference type="EMBL" id="AMD90581.1"/>
    </source>
</evidence>
<dbReference type="InterPro" id="IPR036291">
    <property type="entry name" value="NAD(P)-bd_dom_sf"/>
</dbReference>
<evidence type="ECO:0000256" key="3">
    <source>
        <dbReference type="ARBA" id="ARBA00022723"/>
    </source>
</evidence>
<dbReference type="CDD" id="cd05278">
    <property type="entry name" value="FDH_like"/>
    <property type="match status" value="1"/>
</dbReference>
<dbReference type="KEGG" id="dfi:AXF13_10890"/>
<dbReference type="InterPro" id="IPR013154">
    <property type="entry name" value="ADH-like_N"/>
</dbReference>
<dbReference type="InterPro" id="IPR020843">
    <property type="entry name" value="ER"/>
</dbReference>
<accession>A0A0X8JKX0</accession>
<keyword evidence="4 6" id="KW-0862">Zinc</keyword>
<dbReference type="PROSITE" id="PS00059">
    <property type="entry name" value="ADH_ZINC"/>
    <property type="match status" value="1"/>
</dbReference>
<dbReference type="EMBL" id="CP014229">
    <property type="protein sequence ID" value="AMD90581.1"/>
    <property type="molecule type" value="Genomic_DNA"/>
</dbReference>
<dbReference type="Gene3D" id="3.40.50.720">
    <property type="entry name" value="NAD(P)-binding Rossmann-like Domain"/>
    <property type="match status" value="1"/>
</dbReference>
<evidence type="ECO:0000256" key="4">
    <source>
        <dbReference type="ARBA" id="ARBA00022833"/>
    </source>
</evidence>
<feature type="domain" description="Enoyl reductase (ER)" evidence="7">
    <location>
        <begin position="11"/>
        <end position="346"/>
    </location>
</feature>
<keyword evidence="5" id="KW-0560">Oxidoreductase</keyword>
<organism evidence="8 9">
    <name type="scientific">Desulfovibrio fairfieldensis</name>
    <dbReference type="NCBI Taxonomy" id="44742"/>
    <lineage>
        <taxon>Bacteria</taxon>
        <taxon>Pseudomonadati</taxon>
        <taxon>Thermodesulfobacteriota</taxon>
        <taxon>Desulfovibrionia</taxon>
        <taxon>Desulfovibrionales</taxon>
        <taxon>Desulfovibrionaceae</taxon>
        <taxon>Desulfovibrio</taxon>
    </lineage>
</organism>
<dbReference type="InterPro" id="IPR002328">
    <property type="entry name" value="ADH_Zn_CS"/>
</dbReference>
<protein>
    <submittedName>
        <fullName evidence="8">Alcohol dehydrogenase</fullName>
    </submittedName>
</protein>
<evidence type="ECO:0000256" key="2">
    <source>
        <dbReference type="ARBA" id="ARBA00008072"/>
    </source>
</evidence>
<dbReference type="SUPFAM" id="SSF50129">
    <property type="entry name" value="GroES-like"/>
    <property type="match status" value="1"/>
</dbReference>
<evidence type="ECO:0000256" key="6">
    <source>
        <dbReference type="RuleBase" id="RU361277"/>
    </source>
</evidence>
<dbReference type="STRING" id="44742.AXF13_10890"/>
<dbReference type="Pfam" id="PF00107">
    <property type="entry name" value="ADH_zinc_N"/>
    <property type="match status" value="1"/>
</dbReference>
<evidence type="ECO:0000313" key="9">
    <source>
        <dbReference type="Proteomes" id="UP000069241"/>
    </source>
</evidence>
<keyword evidence="3 6" id="KW-0479">Metal-binding</keyword>
<gene>
    <name evidence="8" type="ORF">AXF13_10890</name>
</gene>
<dbReference type="AlphaFoldDB" id="A0A0X8JKX0"/>
<keyword evidence="9" id="KW-1185">Reference proteome</keyword>
<dbReference type="PANTHER" id="PTHR42813">
    <property type="entry name" value="ZINC-TYPE ALCOHOL DEHYDROGENASE-LIKE"/>
    <property type="match status" value="1"/>
</dbReference>